<evidence type="ECO:0000256" key="3">
    <source>
        <dbReference type="ARBA" id="ARBA00023274"/>
    </source>
</evidence>
<dbReference type="PANTHER" id="PTHR12534">
    <property type="entry name" value="30S RIBOSOMAL PROTEIN S2 PROKARYOTIC AND ORGANELLAR"/>
    <property type="match status" value="1"/>
</dbReference>
<evidence type="ECO:0000313" key="8">
    <source>
        <dbReference type="Proteomes" id="UP001500655"/>
    </source>
</evidence>
<dbReference type="PROSITE" id="PS00962">
    <property type="entry name" value="RIBOSOMAL_S2_1"/>
    <property type="match status" value="1"/>
</dbReference>
<comment type="similarity">
    <text evidence="1 5">Belongs to the universal ribosomal protein uS2 family.</text>
</comment>
<dbReference type="Proteomes" id="UP001500655">
    <property type="component" value="Unassembled WGS sequence"/>
</dbReference>
<dbReference type="SUPFAM" id="SSF52313">
    <property type="entry name" value="Ribosomal protein S2"/>
    <property type="match status" value="1"/>
</dbReference>
<comment type="caution">
    <text evidence="7">The sequence shown here is derived from an EMBL/GenBank/DDBJ whole genome shotgun (WGS) entry which is preliminary data.</text>
</comment>
<evidence type="ECO:0000256" key="2">
    <source>
        <dbReference type="ARBA" id="ARBA00022980"/>
    </source>
</evidence>
<dbReference type="Pfam" id="PF00318">
    <property type="entry name" value="Ribosomal_S2"/>
    <property type="match status" value="1"/>
</dbReference>
<feature type="region of interest" description="Disordered" evidence="6">
    <location>
        <begin position="232"/>
        <end position="281"/>
    </location>
</feature>
<dbReference type="PRINTS" id="PR00395">
    <property type="entry name" value="RIBOSOMALS2"/>
</dbReference>
<dbReference type="PANTHER" id="PTHR12534:SF0">
    <property type="entry name" value="SMALL RIBOSOMAL SUBUNIT PROTEIN US2M"/>
    <property type="match status" value="1"/>
</dbReference>
<keyword evidence="2 5" id="KW-0689">Ribosomal protein</keyword>
<accession>A0ABN2KK90</accession>
<dbReference type="Gene3D" id="3.40.50.10490">
    <property type="entry name" value="Glucose-6-phosphate isomerase like protein, domain 1"/>
    <property type="match status" value="1"/>
</dbReference>
<protein>
    <recommendedName>
        <fullName evidence="4 5">Small ribosomal subunit protein uS2</fullName>
    </recommendedName>
</protein>
<proteinExistence type="inferred from homology"/>
<dbReference type="Gene3D" id="1.10.287.610">
    <property type="entry name" value="Helix hairpin bin"/>
    <property type="match status" value="1"/>
</dbReference>
<sequence>MAVVTMRQLLESGVHFGHQTRRWNPKMKRFIFTERNGIYIIDLRQTLDYIDKAFDYVKNTVAEGGSILFVGTKKQAQEAISEQASRVGMPYVNHRWLGGMLTNFQTVHKRLQRMKELESIELTGAAAGYTKKETLQLSREKEKLTKTLGGLRDMQKLPAAVWIVDTKKEHIAVDESRKLGIPVIAVLDTNCDPDEVDFPIPGNDDAIRSAALLTRVVADAVAEGLIARSGKALRGGAAEAKPEPGAVGSDEPLAEWERELLQPAGDVPAEPAAGAPASTES</sequence>
<dbReference type="InterPro" id="IPR018130">
    <property type="entry name" value="Ribosomal_uS2_CS"/>
</dbReference>
<dbReference type="GO" id="GO:0005840">
    <property type="term" value="C:ribosome"/>
    <property type="evidence" value="ECO:0007669"/>
    <property type="project" value="UniProtKB-KW"/>
</dbReference>
<dbReference type="RefSeq" id="WP_344082309.1">
    <property type="nucleotide sequence ID" value="NZ_BAAALS010000014.1"/>
</dbReference>
<name>A0ABN2KK90_9ACTN</name>
<evidence type="ECO:0000256" key="6">
    <source>
        <dbReference type="SAM" id="MobiDB-lite"/>
    </source>
</evidence>
<dbReference type="HAMAP" id="MF_00291_B">
    <property type="entry name" value="Ribosomal_uS2_B"/>
    <property type="match status" value="1"/>
</dbReference>
<dbReference type="InterPro" id="IPR001865">
    <property type="entry name" value="Ribosomal_uS2"/>
</dbReference>
<keyword evidence="3 5" id="KW-0687">Ribonucleoprotein</keyword>
<evidence type="ECO:0000256" key="4">
    <source>
        <dbReference type="ARBA" id="ARBA00035256"/>
    </source>
</evidence>
<dbReference type="InterPro" id="IPR023591">
    <property type="entry name" value="Ribosomal_uS2_flav_dom_sf"/>
</dbReference>
<gene>
    <name evidence="5 7" type="primary">rpsB</name>
    <name evidence="7" type="ORF">GCM10009681_32140</name>
</gene>
<evidence type="ECO:0000256" key="1">
    <source>
        <dbReference type="ARBA" id="ARBA00006242"/>
    </source>
</evidence>
<dbReference type="CDD" id="cd01425">
    <property type="entry name" value="RPS2"/>
    <property type="match status" value="1"/>
</dbReference>
<dbReference type="InterPro" id="IPR005706">
    <property type="entry name" value="Ribosomal_uS2_bac/mit/plastid"/>
</dbReference>
<evidence type="ECO:0000256" key="5">
    <source>
        <dbReference type="HAMAP-Rule" id="MF_00291"/>
    </source>
</evidence>
<evidence type="ECO:0000313" key="7">
    <source>
        <dbReference type="EMBL" id="GAA1758484.1"/>
    </source>
</evidence>
<feature type="compositionally biased region" description="Low complexity" evidence="6">
    <location>
        <begin position="235"/>
        <end position="248"/>
    </location>
</feature>
<reference evidence="8" key="1">
    <citation type="journal article" date="2019" name="Int. J. Syst. Evol. Microbiol.">
        <title>The Global Catalogue of Microorganisms (GCM) 10K type strain sequencing project: providing services to taxonomists for standard genome sequencing and annotation.</title>
        <authorList>
            <consortium name="The Broad Institute Genomics Platform"/>
            <consortium name="The Broad Institute Genome Sequencing Center for Infectious Disease"/>
            <person name="Wu L."/>
            <person name="Ma J."/>
        </authorList>
    </citation>
    <scope>NUCLEOTIDE SEQUENCE [LARGE SCALE GENOMIC DNA]</scope>
    <source>
        <strain evidence="8">JCM 13249</strain>
    </source>
</reference>
<dbReference type="NCBIfam" id="TIGR01011">
    <property type="entry name" value="rpsB_bact"/>
    <property type="match status" value="1"/>
</dbReference>
<organism evidence="7 8">
    <name type="scientific">Luedemannella helvata</name>
    <dbReference type="NCBI Taxonomy" id="349315"/>
    <lineage>
        <taxon>Bacteria</taxon>
        <taxon>Bacillati</taxon>
        <taxon>Actinomycetota</taxon>
        <taxon>Actinomycetes</taxon>
        <taxon>Micromonosporales</taxon>
        <taxon>Micromonosporaceae</taxon>
        <taxon>Luedemannella</taxon>
    </lineage>
</organism>
<keyword evidence="8" id="KW-1185">Reference proteome</keyword>
<dbReference type="EMBL" id="BAAALS010000014">
    <property type="protein sequence ID" value="GAA1758484.1"/>
    <property type="molecule type" value="Genomic_DNA"/>
</dbReference>